<proteinExistence type="predicted"/>
<evidence type="ECO:0000313" key="2">
    <source>
        <dbReference type="Proteomes" id="UP000245462"/>
    </source>
</evidence>
<sequence>MRSLETPPTYATIHKSNAFSCLRRSFLLCTFFSRLTPSDRHSETKLPPLSLYVQWGQSNAQI</sequence>
<gene>
    <name evidence="1" type="ORF">C7382_10938</name>
</gene>
<name>A0A2U1FAV2_9PORP</name>
<comment type="caution">
    <text evidence="1">The sequence shown here is derived from an EMBL/GenBank/DDBJ whole genome shotgun (WGS) entry which is preliminary data.</text>
</comment>
<reference evidence="1 2" key="1">
    <citation type="submission" date="2018-04" db="EMBL/GenBank/DDBJ databases">
        <title>Genomic Encyclopedia of Type Strains, Phase IV (KMG-IV): sequencing the most valuable type-strain genomes for metagenomic binning, comparative biology and taxonomic classification.</title>
        <authorList>
            <person name="Goeker M."/>
        </authorList>
    </citation>
    <scope>NUCLEOTIDE SEQUENCE [LARGE SCALE GENOMIC DNA]</scope>
    <source>
        <strain evidence="1 2">DSM 28520</strain>
    </source>
</reference>
<keyword evidence="2" id="KW-1185">Reference proteome</keyword>
<dbReference type="Proteomes" id="UP000245462">
    <property type="component" value="Unassembled WGS sequence"/>
</dbReference>
<protein>
    <submittedName>
        <fullName evidence="1">Uncharacterized protein</fullName>
    </submittedName>
</protein>
<accession>A0A2U1FAV2</accession>
<dbReference type="AlphaFoldDB" id="A0A2U1FAV2"/>
<organism evidence="1 2">
    <name type="scientific">Porphyromonas loveana</name>
    <dbReference type="NCBI Taxonomy" id="1884669"/>
    <lineage>
        <taxon>Bacteria</taxon>
        <taxon>Pseudomonadati</taxon>
        <taxon>Bacteroidota</taxon>
        <taxon>Bacteroidia</taxon>
        <taxon>Bacteroidales</taxon>
        <taxon>Porphyromonadaceae</taxon>
        <taxon>Porphyromonas</taxon>
    </lineage>
</organism>
<dbReference type="EMBL" id="QEKY01000009">
    <property type="protein sequence ID" value="PVZ09296.1"/>
    <property type="molecule type" value="Genomic_DNA"/>
</dbReference>
<evidence type="ECO:0000313" key="1">
    <source>
        <dbReference type="EMBL" id="PVZ09296.1"/>
    </source>
</evidence>